<protein>
    <submittedName>
        <fullName evidence="9 10">Glycosyl transferase</fullName>
        <ecNumber evidence="10">2.4.1.-</ecNumber>
    </submittedName>
</protein>
<dbReference type="GeneID" id="89459002"/>
<evidence type="ECO:0000313" key="11">
    <source>
        <dbReference type="Proteomes" id="UP000033769"/>
    </source>
</evidence>
<evidence type="ECO:0000256" key="6">
    <source>
        <dbReference type="ARBA" id="ARBA00023136"/>
    </source>
</evidence>
<evidence type="ECO:0000256" key="1">
    <source>
        <dbReference type="ARBA" id="ARBA00004141"/>
    </source>
</evidence>
<evidence type="ECO:0000313" key="12">
    <source>
        <dbReference type="Proteomes" id="UP000244959"/>
    </source>
</evidence>
<feature type="transmembrane region" description="Helical" evidence="7">
    <location>
        <begin position="539"/>
        <end position="560"/>
    </location>
</feature>
<gene>
    <name evidence="10" type="ORF">GILLIAM_01625</name>
    <name evidence="9" type="ORF">OTSGILL_0396</name>
</gene>
<dbReference type="EMBL" id="LANO01000003">
    <property type="protein sequence ID" value="KJV53835.1"/>
    <property type="molecule type" value="Genomic_DNA"/>
</dbReference>
<dbReference type="PANTHER" id="PTHR43867:SF2">
    <property type="entry name" value="CELLULOSE SYNTHASE CATALYTIC SUBUNIT A [UDP-FORMING]"/>
    <property type="match status" value="1"/>
</dbReference>
<evidence type="ECO:0000313" key="10">
    <source>
        <dbReference type="EMBL" id="SPR08144.1"/>
    </source>
</evidence>
<reference evidence="12" key="2">
    <citation type="submission" date="2018-03" db="EMBL/GenBank/DDBJ databases">
        <authorList>
            <person name="Batty M. E."/>
            <person name="Batty M E."/>
        </authorList>
    </citation>
    <scope>NUCLEOTIDE SEQUENCE [LARGE SCALE GENOMIC DNA]</scope>
    <source>
        <strain evidence="12">Gilliam</strain>
    </source>
</reference>
<keyword evidence="6 7" id="KW-0472">Membrane</keyword>
<keyword evidence="12" id="KW-1185">Reference proteome</keyword>
<feature type="transmembrane region" description="Helical" evidence="7">
    <location>
        <begin position="504"/>
        <end position="527"/>
    </location>
</feature>
<dbReference type="GO" id="GO:0016757">
    <property type="term" value="F:glycosyltransferase activity"/>
    <property type="evidence" value="ECO:0007669"/>
    <property type="project" value="UniProtKB-KW"/>
</dbReference>
<dbReference type="Proteomes" id="UP000033769">
    <property type="component" value="Unassembled WGS sequence"/>
</dbReference>
<evidence type="ECO:0000256" key="4">
    <source>
        <dbReference type="ARBA" id="ARBA00022692"/>
    </source>
</evidence>
<dbReference type="PANTHER" id="PTHR43867">
    <property type="entry name" value="CELLULOSE SYNTHASE CATALYTIC SUBUNIT A [UDP-FORMING]"/>
    <property type="match status" value="1"/>
</dbReference>
<dbReference type="SUPFAM" id="SSF53448">
    <property type="entry name" value="Nucleotide-diphospho-sugar transferases"/>
    <property type="match status" value="1"/>
</dbReference>
<reference evidence="10" key="3">
    <citation type="submission" date="2018-03" db="EMBL/GenBank/DDBJ databases">
        <authorList>
            <person name="Keele B.F."/>
        </authorList>
    </citation>
    <scope>NUCLEOTIDE SEQUENCE [LARGE SCALE GENOMIC DNA]</scope>
    <source>
        <strain evidence="10">Gilliam</strain>
    </source>
</reference>
<feature type="transmembrane region" description="Helical" evidence="7">
    <location>
        <begin position="464"/>
        <end position="492"/>
    </location>
</feature>
<name>A0A0F3MDK4_ORITS</name>
<dbReference type="InterPro" id="IPR029044">
    <property type="entry name" value="Nucleotide-diphossugar_trans"/>
</dbReference>
<keyword evidence="3 9" id="KW-0808">Transferase</keyword>
<feature type="transmembrane region" description="Helical" evidence="7">
    <location>
        <begin position="359"/>
        <end position="380"/>
    </location>
</feature>
<dbReference type="AlphaFoldDB" id="A0A0F3MDK4"/>
<proteinExistence type="predicted"/>
<dbReference type="RefSeq" id="WP_045916923.1">
    <property type="nucleotide sequence ID" value="NZ_LS398551.1"/>
</dbReference>
<evidence type="ECO:0000256" key="3">
    <source>
        <dbReference type="ARBA" id="ARBA00022679"/>
    </source>
</evidence>
<keyword evidence="4 7" id="KW-0812">Transmembrane</keyword>
<feature type="domain" description="Glycosyltransferase 2-like" evidence="8">
    <location>
        <begin position="303"/>
        <end position="543"/>
    </location>
</feature>
<evidence type="ECO:0000256" key="5">
    <source>
        <dbReference type="ARBA" id="ARBA00022989"/>
    </source>
</evidence>
<evidence type="ECO:0000259" key="8">
    <source>
        <dbReference type="Pfam" id="PF13632"/>
    </source>
</evidence>
<dbReference type="InterPro" id="IPR001173">
    <property type="entry name" value="Glyco_trans_2-like"/>
</dbReference>
<comment type="subcellular location">
    <subcellularLocation>
        <location evidence="1">Membrane</location>
        <topology evidence="1">Multi-pass membrane protein</topology>
    </subcellularLocation>
</comment>
<feature type="transmembrane region" description="Helical" evidence="7">
    <location>
        <begin position="209"/>
        <end position="227"/>
    </location>
</feature>
<dbReference type="InterPro" id="IPR050321">
    <property type="entry name" value="Glycosyltr_2/OpgH_subfam"/>
</dbReference>
<dbReference type="PATRIC" id="fig|1359184.3.peg.1381"/>
<reference evidence="9 11" key="1">
    <citation type="submission" date="2015-02" db="EMBL/GenBank/DDBJ databases">
        <title>Genome Sequencing of Rickettsiales.</title>
        <authorList>
            <person name="Daugherty S.C."/>
            <person name="Su Q."/>
            <person name="Abolude K."/>
            <person name="Beier-Sexton M."/>
            <person name="Carlyon J.A."/>
            <person name="Carter R."/>
            <person name="Day N.P."/>
            <person name="Dumler S.J."/>
            <person name="Dyachenko V."/>
            <person name="Godinez A."/>
            <person name="Kurtti T.J."/>
            <person name="Lichay M."/>
            <person name="Mullins K.E."/>
            <person name="Ott S."/>
            <person name="Pappas-Brown V."/>
            <person name="Paris D.H."/>
            <person name="Patel P."/>
            <person name="Richards A.L."/>
            <person name="Sadzewicz L."/>
            <person name="Sears K."/>
            <person name="Seidman D."/>
            <person name="Sengamalay N."/>
            <person name="Stenos J."/>
            <person name="Tallon L.J."/>
            <person name="Vincent G."/>
            <person name="Fraser C.M."/>
            <person name="Munderloh U."/>
            <person name="Dunning-Hotopp J.C."/>
        </authorList>
    </citation>
    <scope>NUCLEOTIDE SEQUENCE [LARGE SCALE GENOMIC DNA]</scope>
    <source>
        <strain evidence="9 11">Gilliam</strain>
    </source>
</reference>
<dbReference type="Pfam" id="PF13632">
    <property type="entry name" value="Glyco_trans_2_3"/>
    <property type="match status" value="1"/>
</dbReference>
<dbReference type="Gene3D" id="3.90.550.10">
    <property type="entry name" value="Spore Coat Polysaccharide Biosynthesis Protein SpsA, Chain A"/>
    <property type="match status" value="1"/>
</dbReference>
<dbReference type="EC" id="2.4.1.-" evidence="10"/>
<evidence type="ECO:0000256" key="2">
    <source>
        <dbReference type="ARBA" id="ARBA00022676"/>
    </source>
</evidence>
<dbReference type="GO" id="GO:0016020">
    <property type="term" value="C:membrane"/>
    <property type="evidence" value="ECO:0007669"/>
    <property type="project" value="UniProtKB-SubCell"/>
</dbReference>
<sequence length="583" mass="68260">MDKELDSLVISIDNFICNIQDGDIDSLESLLIKGLTTEIEVLNTIQKECKLELINTKQLIKYNVLDYIKQSEYCQKRYLLCTDIDQNKIIILNNYNPLKIKLIAQHFSTYLVKLISKKDFFALIDNSFKRLNVARSKYLLDLHNDKVNAKNINYVLLTGKIILTLSFLHQFSREGFLFIMHLLYFAHGVLKLLLFKVAMLRYQLHLSSLYYSVELFPFYTILVPLYHEVEKLRDIVKAIELLNYPKNRIEVKIIIEEDDVYTMLELTTMHLAHYFHVIKVPFSFPQTKPKALNYAMNYIVGEYVTVYDAEDSPEPDQLLKVIYHFQNLQPDYQCIQARINFYNKNENVLTKLMSIEYCLWFDFFLYGLTCLGLPVTLGGTSNHCRAKMLKSLGYWDAYNVTEDADLGLRIYIAGFKTAVIDSYTYGEAVIDCKGWLHQRSRWIKGFIQTSFVFMSYNKNIRNRLGLCANICICLFILFSPLMFLFIPLWLISGIIDNDCTLGTILWYNMLFALAYMHVMSWIALCRIKGHWSNLTLQDLLCFIIWPLYSMLHVIASYKAIFELCVKPFKWNKTKHGVSRININ</sequence>
<organism evidence="9 11">
    <name type="scientific">Orientia tsutsugamushi str. Gilliam</name>
    <dbReference type="NCBI Taxonomy" id="1359184"/>
    <lineage>
        <taxon>Bacteria</taxon>
        <taxon>Pseudomonadati</taxon>
        <taxon>Pseudomonadota</taxon>
        <taxon>Alphaproteobacteria</taxon>
        <taxon>Rickettsiales</taxon>
        <taxon>Rickettsiaceae</taxon>
        <taxon>Rickettsieae</taxon>
        <taxon>Orientia</taxon>
    </lineage>
</organism>
<accession>A0A0F3MDK4</accession>
<dbReference type="Proteomes" id="UP000244959">
    <property type="component" value="Chromosome I"/>
</dbReference>
<keyword evidence="2 10" id="KW-0328">Glycosyltransferase</keyword>
<evidence type="ECO:0000256" key="7">
    <source>
        <dbReference type="SAM" id="Phobius"/>
    </source>
</evidence>
<feature type="transmembrane region" description="Helical" evidence="7">
    <location>
        <begin position="175"/>
        <end position="197"/>
    </location>
</feature>
<keyword evidence="5 7" id="KW-1133">Transmembrane helix</keyword>
<dbReference type="EMBL" id="LS398551">
    <property type="protein sequence ID" value="SPR08144.1"/>
    <property type="molecule type" value="Genomic_DNA"/>
</dbReference>
<evidence type="ECO:0000313" key="9">
    <source>
        <dbReference type="EMBL" id="KJV53835.1"/>
    </source>
</evidence>